<dbReference type="PANTHER" id="PTHR22550">
    <property type="entry name" value="SPORE GERMINATION PROTEIN"/>
    <property type="match status" value="1"/>
</dbReference>
<accession>H5Y2W6</accession>
<dbReference type="EMBL" id="CM001441">
    <property type="protein sequence ID" value="EHQ88523.1"/>
    <property type="molecule type" value="Genomic_DNA"/>
</dbReference>
<evidence type="ECO:0000313" key="5">
    <source>
        <dbReference type="EMBL" id="EHQ88523.1"/>
    </source>
</evidence>
<feature type="transmembrane region" description="Helical" evidence="4">
    <location>
        <begin position="409"/>
        <end position="435"/>
    </location>
</feature>
<dbReference type="eggNOG" id="COG0697">
    <property type="taxonomic scope" value="Bacteria"/>
</dbReference>
<dbReference type="PIRSF" id="PIRSF005690">
    <property type="entry name" value="GerBA"/>
    <property type="match status" value="1"/>
</dbReference>
<dbReference type="Pfam" id="PF03323">
    <property type="entry name" value="GerA"/>
    <property type="match status" value="1"/>
</dbReference>
<proteinExistence type="inferred from homology"/>
<keyword evidence="4" id="KW-1133">Transmembrane helix</keyword>
<dbReference type="PANTHER" id="PTHR22550:SF5">
    <property type="entry name" value="LEUCINE ZIPPER PROTEIN 4"/>
    <property type="match status" value="1"/>
</dbReference>
<protein>
    <submittedName>
        <fullName evidence="5">Spore germination protein, GerA family</fullName>
    </submittedName>
</protein>
<organism evidence="5 6">
    <name type="scientific">Desulfosporosinus youngiae DSM 17734</name>
    <dbReference type="NCBI Taxonomy" id="768710"/>
    <lineage>
        <taxon>Bacteria</taxon>
        <taxon>Bacillati</taxon>
        <taxon>Bacillota</taxon>
        <taxon>Clostridia</taxon>
        <taxon>Eubacteriales</taxon>
        <taxon>Desulfitobacteriaceae</taxon>
        <taxon>Desulfosporosinus</taxon>
    </lineage>
</organism>
<dbReference type="STRING" id="768710.DesyoDRAFT_1365"/>
<dbReference type="GO" id="GO:0009847">
    <property type="term" value="P:spore germination"/>
    <property type="evidence" value="ECO:0007669"/>
    <property type="project" value="InterPro"/>
</dbReference>
<evidence type="ECO:0000313" key="6">
    <source>
        <dbReference type="Proteomes" id="UP000005104"/>
    </source>
</evidence>
<comment type="similarity">
    <text evidence="1">Belongs to the GerABKA family.</text>
</comment>
<sequence length="542" mass="59432">MLRYIFSKLKYLKLLNQSYAAGRQNQAASDDSQNHPKTLSPSLNTNLEIFKGLLGDNYDLVIRNFTLGEHGQEHDAALIYLNGMTDLTTINESILKPLLLKPPPNTNKADSTQRFIELVTATMLSVGEVGKSTSIQEIINRYLSGETILLVDGCEEALIIMTADWKARSVTEPRTESVVRGPREGFVESLLTNTTLIRRKIKSPDLVLESMKIGERTMTNICIAYIKGIANPLLIEEIKRRLKDIKTDSILESGMIEQYIEDAPLSIFSTVANTEKPDKAAAKILEGRAAILVDGTPFVLTVPMLFIESFQSSEDYYSRPYFVSIIRVFRYIAYAISILAPATYVALTTYHQELIPTALLFSMSAAQEGVPFPVLLEALGMGIIFEILREAGVRLPRPVGQAVSIVGALVVGQSAVSAGLIGAPMVIVVALTAIASFVTPAQTDSGGILRIIFTLLAGFSGGFGIMIGLIGVFIHLASLRSFGTPYLSPLAPLTVSDLKDTFIRAPLWAMITRPRTIGWRDPQREEFRLKPGPPSKEDTPPK</sequence>
<gene>
    <name evidence="5" type="ORF">DesyoDRAFT_1365</name>
</gene>
<keyword evidence="4" id="KW-0812">Transmembrane</keyword>
<feature type="transmembrane region" description="Helical" evidence="4">
    <location>
        <begin position="328"/>
        <end position="350"/>
    </location>
</feature>
<dbReference type="Proteomes" id="UP000005104">
    <property type="component" value="Chromosome"/>
</dbReference>
<evidence type="ECO:0000256" key="4">
    <source>
        <dbReference type="SAM" id="Phobius"/>
    </source>
</evidence>
<keyword evidence="6" id="KW-1185">Reference proteome</keyword>
<evidence type="ECO:0000256" key="1">
    <source>
        <dbReference type="ARBA" id="ARBA00005278"/>
    </source>
</evidence>
<keyword evidence="2 4" id="KW-0472">Membrane</keyword>
<dbReference type="GO" id="GO:0016020">
    <property type="term" value="C:membrane"/>
    <property type="evidence" value="ECO:0007669"/>
    <property type="project" value="InterPro"/>
</dbReference>
<dbReference type="HOGENOM" id="CLU_021639_4_1_9"/>
<dbReference type="InterPro" id="IPR050768">
    <property type="entry name" value="UPF0353/GerABKA_families"/>
</dbReference>
<feature type="transmembrane region" description="Helical" evidence="4">
    <location>
        <begin position="447"/>
        <end position="474"/>
    </location>
</feature>
<name>H5Y2W6_9FIRM</name>
<dbReference type="InterPro" id="IPR004995">
    <property type="entry name" value="Spore_Ger"/>
</dbReference>
<dbReference type="OrthoDB" id="1726708at2"/>
<feature type="region of interest" description="Disordered" evidence="3">
    <location>
        <begin position="522"/>
        <end position="542"/>
    </location>
</feature>
<dbReference type="RefSeq" id="WP_007781030.1">
    <property type="nucleotide sequence ID" value="NZ_CM001441.1"/>
</dbReference>
<dbReference type="AlphaFoldDB" id="H5Y2W6"/>
<evidence type="ECO:0000256" key="2">
    <source>
        <dbReference type="ARBA" id="ARBA00023136"/>
    </source>
</evidence>
<evidence type="ECO:0000256" key="3">
    <source>
        <dbReference type="SAM" id="MobiDB-lite"/>
    </source>
</evidence>
<reference evidence="5 6" key="1">
    <citation type="submission" date="2011-11" db="EMBL/GenBank/DDBJ databases">
        <title>The Noncontiguous Finished genome of Desulfosporosinus youngiae DSM 17734.</title>
        <authorList>
            <consortium name="US DOE Joint Genome Institute (JGI-PGF)"/>
            <person name="Lucas S."/>
            <person name="Han J."/>
            <person name="Lapidus A."/>
            <person name="Cheng J.-F."/>
            <person name="Goodwin L."/>
            <person name="Pitluck S."/>
            <person name="Peters L."/>
            <person name="Ovchinnikova G."/>
            <person name="Lu M."/>
            <person name="Land M.L."/>
            <person name="Hauser L."/>
            <person name="Pester M."/>
            <person name="Spring S."/>
            <person name="Ollivier B."/>
            <person name="Rattei T."/>
            <person name="Klenk H.-P."/>
            <person name="Wagner M."/>
            <person name="Loy A."/>
            <person name="Woyke T.J."/>
        </authorList>
    </citation>
    <scope>NUCLEOTIDE SEQUENCE [LARGE SCALE GENOMIC DNA]</scope>
    <source>
        <strain evidence="5 6">DSM 17734</strain>
    </source>
</reference>